<accession>A0A3R7LKK3</accession>
<dbReference type="AlphaFoldDB" id="A0A3R7LKK3"/>
<dbReference type="EMBL" id="MKKU01000038">
    <property type="protein sequence ID" value="RNF26514.1"/>
    <property type="molecule type" value="Genomic_DNA"/>
</dbReference>
<dbReference type="OrthoDB" id="245087at2759"/>
<organism evidence="5 6">
    <name type="scientific">Trypanosoma conorhini</name>
    <dbReference type="NCBI Taxonomy" id="83891"/>
    <lineage>
        <taxon>Eukaryota</taxon>
        <taxon>Discoba</taxon>
        <taxon>Euglenozoa</taxon>
        <taxon>Kinetoplastea</taxon>
        <taxon>Metakinetoplastina</taxon>
        <taxon>Trypanosomatida</taxon>
        <taxon>Trypanosomatidae</taxon>
        <taxon>Trypanosoma</taxon>
    </lineage>
</organism>
<dbReference type="GO" id="GO:0003735">
    <property type="term" value="F:structural constituent of ribosome"/>
    <property type="evidence" value="ECO:0007669"/>
    <property type="project" value="InterPro"/>
</dbReference>
<dbReference type="RefSeq" id="XP_029231720.1">
    <property type="nucleotide sequence ID" value="XM_029368225.1"/>
</dbReference>
<evidence type="ECO:0000313" key="6">
    <source>
        <dbReference type="Proteomes" id="UP000284403"/>
    </source>
</evidence>
<dbReference type="PROSITE" id="PS01104">
    <property type="entry name" value="RIBOSOMAL_L13E"/>
    <property type="match status" value="1"/>
</dbReference>
<dbReference type="PANTHER" id="PTHR11722:SF0">
    <property type="entry name" value="LARGE RIBOSOMAL SUBUNIT PROTEIN EL13"/>
    <property type="match status" value="1"/>
</dbReference>
<proteinExistence type="inferred from homology"/>
<keyword evidence="2 4" id="KW-0689">Ribosomal protein</keyword>
<evidence type="ECO:0000256" key="4">
    <source>
        <dbReference type="RuleBase" id="RU000572"/>
    </source>
</evidence>
<evidence type="ECO:0000256" key="1">
    <source>
        <dbReference type="ARBA" id="ARBA00005640"/>
    </source>
</evidence>
<dbReference type="HAMAP" id="MF_00499">
    <property type="entry name" value="Ribosomal_eL13"/>
    <property type="match status" value="1"/>
</dbReference>
<protein>
    <recommendedName>
        <fullName evidence="4">60S ribosomal protein L13</fullName>
    </recommendedName>
</protein>
<comment type="similarity">
    <text evidence="1 4">Belongs to the eukaryotic ribosomal protein eL13 family.</text>
</comment>
<dbReference type="GO" id="GO:0022625">
    <property type="term" value="C:cytosolic large ribosomal subunit"/>
    <property type="evidence" value="ECO:0007669"/>
    <property type="project" value="TreeGrafter"/>
</dbReference>
<keyword evidence="3 4" id="KW-0687">Ribonucleoprotein</keyword>
<evidence type="ECO:0000256" key="3">
    <source>
        <dbReference type="ARBA" id="ARBA00023274"/>
    </source>
</evidence>
<name>A0A3R7LKK3_9TRYP</name>
<dbReference type="GO" id="GO:0003723">
    <property type="term" value="F:RNA binding"/>
    <property type="evidence" value="ECO:0007669"/>
    <property type="project" value="TreeGrafter"/>
</dbReference>
<keyword evidence="6" id="KW-1185">Reference proteome</keyword>
<reference evidence="5 6" key="1">
    <citation type="journal article" date="2018" name="BMC Genomics">
        <title>Genomic comparison of Trypanosoma conorhini and Trypanosoma rangeli to Trypanosoma cruzi strains of high and low virulence.</title>
        <authorList>
            <person name="Bradwell K.R."/>
            <person name="Koparde V.N."/>
            <person name="Matveyev A.V."/>
            <person name="Serrano M.G."/>
            <person name="Alves J.M."/>
            <person name="Parikh H."/>
            <person name="Huang B."/>
            <person name="Lee V."/>
            <person name="Espinosa-Alvarez O."/>
            <person name="Ortiz P.A."/>
            <person name="Costa-Martins A.G."/>
            <person name="Teixeira M.M."/>
            <person name="Buck G.A."/>
        </authorList>
    </citation>
    <scope>NUCLEOTIDE SEQUENCE [LARGE SCALE GENOMIC DNA]</scope>
    <source>
        <strain evidence="5 6">025E</strain>
    </source>
</reference>
<dbReference type="InterPro" id="IPR001380">
    <property type="entry name" value="Ribosomal_eL13"/>
</dbReference>
<gene>
    <name evidence="5" type="ORF">Tco025E_01287</name>
</gene>
<evidence type="ECO:0000313" key="5">
    <source>
        <dbReference type="EMBL" id="RNF26514.1"/>
    </source>
</evidence>
<dbReference type="GO" id="GO:0006412">
    <property type="term" value="P:translation"/>
    <property type="evidence" value="ECO:0007669"/>
    <property type="project" value="InterPro"/>
</dbReference>
<dbReference type="InterPro" id="IPR018256">
    <property type="entry name" value="Ribosomal_eL13_CS"/>
</dbReference>
<comment type="caution">
    <text evidence="5">The sequence shown here is derived from an EMBL/GenBank/DDBJ whole genome shotgun (WGS) entry which is preliminary data.</text>
</comment>
<sequence length="218" mass="24864">MPKGNNAIPHVHRRKHWNPCSSQKGNLKVFLNQPAQKQRRRRLRLLKAKKTFPRPLKALRPQVNCPTVRHNMKKRLGRGFTVEELKAAGVNPRVAPTIGIRVDRRRKNKSEEGMSVNIQRLKTYMSKLVLFPVSSKSVRKGEATEEEVKAAAQDRTRFGTAAVGGLVTPAPESARKLTEEERTKNVYKFLKKNHSAVRFFGARKARAARKEAKENEKK</sequence>
<dbReference type="Pfam" id="PF01294">
    <property type="entry name" value="Ribosomal_L13e"/>
    <property type="match status" value="1"/>
</dbReference>
<dbReference type="Proteomes" id="UP000284403">
    <property type="component" value="Unassembled WGS sequence"/>
</dbReference>
<evidence type="ECO:0000256" key="2">
    <source>
        <dbReference type="ARBA" id="ARBA00022980"/>
    </source>
</evidence>
<dbReference type="PANTHER" id="PTHR11722">
    <property type="entry name" value="60S RIBOSOMAL PROTEIN L13"/>
    <property type="match status" value="1"/>
</dbReference>
<dbReference type="GeneID" id="40314898"/>